<dbReference type="EMBL" id="JAAMPC010000013">
    <property type="protein sequence ID" value="KAG2270709.1"/>
    <property type="molecule type" value="Genomic_DNA"/>
</dbReference>
<organism evidence="1 2">
    <name type="scientific">Brassica carinata</name>
    <name type="common">Ethiopian mustard</name>
    <name type="synonym">Abyssinian cabbage</name>
    <dbReference type="NCBI Taxonomy" id="52824"/>
    <lineage>
        <taxon>Eukaryota</taxon>
        <taxon>Viridiplantae</taxon>
        <taxon>Streptophyta</taxon>
        <taxon>Embryophyta</taxon>
        <taxon>Tracheophyta</taxon>
        <taxon>Spermatophyta</taxon>
        <taxon>Magnoliopsida</taxon>
        <taxon>eudicotyledons</taxon>
        <taxon>Gunneridae</taxon>
        <taxon>Pentapetalae</taxon>
        <taxon>rosids</taxon>
        <taxon>malvids</taxon>
        <taxon>Brassicales</taxon>
        <taxon>Brassicaceae</taxon>
        <taxon>Brassiceae</taxon>
        <taxon>Brassica</taxon>
    </lineage>
</organism>
<dbReference type="AlphaFoldDB" id="A0A8X7QHX4"/>
<reference evidence="1 2" key="1">
    <citation type="submission" date="2020-02" db="EMBL/GenBank/DDBJ databases">
        <authorList>
            <person name="Ma Q."/>
            <person name="Huang Y."/>
            <person name="Song X."/>
            <person name="Pei D."/>
        </authorList>
    </citation>
    <scope>NUCLEOTIDE SEQUENCE [LARGE SCALE GENOMIC DNA]</scope>
    <source>
        <strain evidence="1">Sxm20200214</strain>
        <tissue evidence="1">Leaf</tissue>
    </source>
</reference>
<sequence>MFSEFFLLTASSSSSRLRLELGLRRCTSSSVATTAAACLRLSRVQVGASCLAVAHTPLFSSSERLVEPRGHHRAFRFFKRPIQAGRAGKLKSGIESAGSSSFIRVSRSIEASRVMVCRLGVERSGSRDTSLLKWSLGALRTEMIKLGPSQKG</sequence>
<accession>A0A8X7QHX4</accession>
<name>A0A8X7QHX4_BRACI</name>
<gene>
    <name evidence="1" type="ORF">Bca52824_065264</name>
</gene>
<evidence type="ECO:0000313" key="2">
    <source>
        <dbReference type="Proteomes" id="UP000886595"/>
    </source>
</evidence>
<proteinExistence type="predicted"/>
<comment type="caution">
    <text evidence="1">The sequence shown here is derived from an EMBL/GenBank/DDBJ whole genome shotgun (WGS) entry which is preliminary data.</text>
</comment>
<dbReference type="Proteomes" id="UP000886595">
    <property type="component" value="Unassembled WGS sequence"/>
</dbReference>
<keyword evidence="2" id="KW-1185">Reference proteome</keyword>
<protein>
    <submittedName>
        <fullName evidence="1">Uncharacterized protein</fullName>
    </submittedName>
</protein>
<evidence type="ECO:0000313" key="1">
    <source>
        <dbReference type="EMBL" id="KAG2270709.1"/>
    </source>
</evidence>